<name>A0A1C1CDX4_9EURO</name>
<proteinExistence type="predicted"/>
<dbReference type="EMBL" id="LGRB01000015">
    <property type="protein sequence ID" value="OCT46723.1"/>
    <property type="molecule type" value="Genomic_DNA"/>
</dbReference>
<gene>
    <name evidence="2" type="ORF">CLCR_02160</name>
</gene>
<dbReference type="Proteomes" id="UP000094526">
    <property type="component" value="Unassembled WGS sequence"/>
</dbReference>
<evidence type="ECO:0000256" key="1">
    <source>
        <dbReference type="SAM" id="MobiDB-lite"/>
    </source>
</evidence>
<feature type="compositionally biased region" description="Polar residues" evidence="1">
    <location>
        <begin position="56"/>
        <end position="67"/>
    </location>
</feature>
<dbReference type="STRING" id="86049.A0A1C1CDX4"/>
<feature type="compositionally biased region" description="Low complexity" evidence="1">
    <location>
        <begin position="1"/>
        <end position="20"/>
    </location>
</feature>
<reference evidence="3" key="1">
    <citation type="submission" date="2015-07" db="EMBL/GenBank/DDBJ databases">
        <authorList>
            <person name="Teixeira M.M."/>
            <person name="Souza R.C."/>
            <person name="Almeida L.G."/>
            <person name="Vicente V.A."/>
            <person name="de Hoog S."/>
            <person name="Bocca A.L."/>
            <person name="de Almeida S.R."/>
            <person name="Vasconcelos A.T."/>
            <person name="Felipe M.S."/>
        </authorList>
    </citation>
    <scope>NUCLEOTIDE SEQUENCE [LARGE SCALE GENOMIC DNA]</scope>
    <source>
        <strain evidence="3">KSF</strain>
    </source>
</reference>
<keyword evidence="3" id="KW-1185">Reference proteome</keyword>
<evidence type="ECO:0000313" key="3">
    <source>
        <dbReference type="Proteomes" id="UP000094526"/>
    </source>
</evidence>
<organism evidence="2 3">
    <name type="scientific">Cladophialophora carrionii</name>
    <dbReference type="NCBI Taxonomy" id="86049"/>
    <lineage>
        <taxon>Eukaryota</taxon>
        <taxon>Fungi</taxon>
        <taxon>Dikarya</taxon>
        <taxon>Ascomycota</taxon>
        <taxon>Pezizomycotina</taxon>
        <taxon>Eurotiomycetes</taxon>
        <taxon>Chaetothyriomycetidae</taxon>
        <taxon>Chaetothyriales</taxon>
        <taxon>Herpotrichiellaceae</taxon>
        <taxon>Cladophialophora</taxon>
    </lineage>
</organism>
<sequence>MSYNQGAQGNQGYGNYNPYGESGNPYDQRYEGGAYGNQGAYNDRPEPTQPGGNHYAQDNQRQGGYGTYTQSVVDMCVPANPLQK</sequence>
<dbReference type="VEuPathDB" id="FungiDB:CLCR_02160"/>
<accession>A0A1C1CDX4</accession>
<dbReference type="AlphaFoldDB" id="A0A1C1CDX4"/>
<feature type="region of interest" description="Disordered" evidence="1">
    <location>
        <begin position="1"/>
        <end position="67"/>
    </location>
</feature>
<comment type="caution">
    <text evidence="2">The sequence shown here is derived from an EMBL/GenBank/DDBJ whole genome shotgun (WGS) entry which is preliminary data.</text>
</comment>
<evidence type="ECO:0000313" key="2">
    <source>
        <dbReference type="EMBL" id="OCT46723.1"/>
    </source>
</evidence>
<protein>
    <submittedName>
        <fullName evidence="2">Uncharacterized protein</fullName>
    </submittedName>
</protein>